<organism evidence="1 2">
    <name type="scientific">Physcomitrium patens</name>
    <name type="common">Spreading-leaved earth moss</name>
    <name type="synonym">Physcomitrella patens</name>
    <dbReference type="NCBI Taxonomy" id="3218"/>
    <lineage>
        <taxon>Eukaryota</taxon>
        <taxon>Viridiplantae</taxon>
        <taxon>Streptophyta</taxon>
        <taxon>Embryophyta</taxon>
        <taxon>Bryophyta</taxon>
        <taxon>Bryophytina</taxon>
        <taxon>Bryopsida</taxon>
        <taxon>Funariidae</taxon>
        <taxon>Funariales</taxon>
        <taxon>Funariaceae</taxon>
        <taxon>Physcomitrium</taxon>
    </lineage>
</organism>
<evidence type="ECO:0000313" key="1">
    <source>
        <dbReference type="EnsemblPlants" id="PAC:32934051.CDS.1"/>
    </source>
</evidence>
<name>A0A7I4ETM6_PHYPA</name>
<reference evidence="1 2" key="2">
    <citation type="journal article" date="2018" name="Plant J.">
        <title>The Physcomitrella patens chromosome-scale assembly reveals moss genome structure and evolution.</title>
        <authorList>
            <person name="Lang D."/>
            <person name="Ullrich K.K."/>
            <person name="Murat F."/>
            <person name="Fuchs J."/>
            <person name="Jenkins J."/>
            <person name="Haas F.B."/>
            <person name="Piednoel M."/>
            <person name="Gundlach H."/>
            <person name="Van Bel M."/>
            <person name="Meyberg R."/>
            <person name="Vives C."/>
            <person name="Morata J."/>
            <person name="Symeonidi A."/>
            <person name="Hiss M."/>
            <person name="Muchero W."/>
            <person name="Kamisugi Y."/>
            <person name="Saleh O."/>
            <person name="Blanc G."/>
            <person name="Decker E.L."/>
            <person name="van Gessel N."/>
            <person name="Grimwood J."/>
            <person name="Hayes R.D."/>
            <person name="Graham S.W."/>
            <person name="Gunter L.E."/>
            <person name="McDaniel S.F."/>
            <person name="Hoernstein S.N.W."/>
            <person name="Larsson A."/>
            <person name="Li F.W."/>
            <person name="Perroud P.F."/>
            <person name="Phillips J."/>
            <person name="Ranjan P."/>
            <person name="Rokshar D.S."/>
            <person name="Rothfels C.J."/>
            <person name="Schneider L."/>
            <person name="Shu S."/>
            <person name="Stevenson D.W."/>
            <person name="Thummler F."/>
            <person name="Tillich M."/>
            <person name="Villarreal Aguilar J.C."/>
            <person name="Widiez T."/>
            <person name="Wong G.K."/>
            <person name="Wymore A."/>
            <person name="Zhang Y."/>
            <person name="Zimmer A.D."/>
            <person name="Quatrano R.S."/>
            <person name="Mayer K.F.X."/>
            <person name="Goodstein D."/>
            <person name="Casacuberta J.M."/>
            <person name="Vandepoele K."/>
            <person name="Reski R."/>
            <person name="Cuming A.C."/>
            <person name="Tuskan G.A."/>
            <person name="Maumus F."/>
            <person name="Salse J."/>
            <person name="Schmutz J."/>
            <person name="Rensing S.A."/>
        </authorList>
    </citation>
    <scope>NUCLEOTIDE SEQUENCE [LARGE SCALE GENOMIC DNA]</scope>
    <source>
        <strain evidence="1 2">cv. Gransden 2004</strain>
    </source>
</reference>
<protein>
    <submittedName>
        <fullName evidence="1">Uncharacterized protein</fullName>
    </submittedName>
</protein>
<sequence length="37" mass="3780">MSVSTFVGLVVSSVTVQISGQVASDSTSLLYRIGGSF</sequence>
<keyword evidence="2" id="KW-1185">Reference proteome</keyword>
<dbReference type="Proteomes" id="UP000006727">
    <property type="component" value="Chromosome 2"/>
</dbReference>
<dbReference type="Gramene" id="Pp3c2_6640V3.2">
    <property type="protein sequence ID" value="PAC:32934051.CDS.1"/>
    <property type="gene ID" value="Pp3c2_6640"/>
</dbReference>
<reference evidence="1 2" key="1">
    <citation type="journal article" date="2008" name="Science">
        <title>The Physcomitrella genome reveals evolutionary insights into the conquest of land by plants.</title>
        <authorList>
            <person name="Rensing S."/>
            <person name="Lang D."/>
            <person name="Zimmer A."/>
            <person name="Terry A."/>
            <person name="Salamov A."/>
            <person name="Shapiro H."/>
            <person name="Nishiyama T."/>
            <person name="Perroud P.-F."/>
            <person name="Lindquist E."/>
            <person name="Kamisugi Y."/>
            <person name="Tanahashi T."/>
            <person name="Sakakibara K."/>
            <person name="Fujita T."/>
            <person name="Oishi K."/>
            <person name="Shin-I T."/>
            <person name="Kuroki Y."/>
            <person name="Toyoda A."/>
            <person name="Suzuki Y."/>
            <person name="Hashimoto A."/>
            <person name="Yamaguchi K."/>
            <person name="Sugano A."/>
            <person name="Kohara Y."/>
            <person name="Fujiyama A."/>
            <person name="Anterola A."/>
            <person name="Aoki S."/>
            <person name="Ashton N."/>
            <person name="Barbazuk W.B."/>
            <person name="Barker E."/>
            <person name="Bennetzen J."/>
            <person name="Bezanilla M."/>
            <person name="Blankenship R."/>
            <person name="Cho S.H."/>
            <person name="Dutcher S."/>
            <person name="Estelle M."/>
            <person name="Fawcett J.A."/>
            <person name="Gundlach H."/>
            <person name="Hanada K."/>
            <person name="Heyl A."/>
            <person name="Hicks K.A."/>
            <person name="Hugh J."/>
            <person name="Lohr M."/>
            <person name="Mayer K."/>
            <person name="Melkozernov A."/>
            <person name="Murata T."/>
            <person name="Nelson D."/>
            <person name="Pils B."/>
            <person name="Prigge M."/>
            <person name="Reiss B."/>
            <person name="Renner T."/>
            <person name="Rombauts S."/>
            <person name="Rushton P."/>
            <person name="Sanderfoot A."/>
            <person name="Schween G."/>
            <person name="Shiu S.-H."/>
            <person name="Stueber K."/>
            <person name="Theodoulou F.L."/>
            <person name="Tu H."/>
            <person name="Van de Peer Y."/>
            <person name="Verrier P.J."/>
            <person name="Waters E."/>
            <person name="Wood A."/>
            <person name="Yang L."/>
            <person name="Cove D."/>
            <person name="Cuming A."/>
            <person name="Hasebe M."/>
            <person name="Lucas S."/>
            <person name="Mishler D.B."/>
            <person name="Reski R."/>
            <person name="Grigoriev I."/>
            <person name="Quatrano R.S."/>
            <person name="Boore J.L."/>
        </authorList>
    </citation>
    <scope>NUCLEOTIDE SEQUENCE [LARGE SCALE GENOMIC DNA]</scope>
    <source>
        <strain evidence="1 2">cv. Gransden 2004</strain>
    </source>
</reference>
<dbReference type="EnsemblPlants" id="Pp3c2_6640V3.2">
    <property type="protein sequence ID" value="PAC:32934051.CDS.1"/>
    <property type="gene ID" value="Pp3c2_6640"/>
</dbReference>
<evidence type="ECO:0000313" key="2">
    <source>
        <dbReference type="Proteomes" id="UP000006727"/>
    </source>
</evidence>
<reference evidence="1" key="3">
    <citation type="submission" date="2020-12" db="UniProtKB">
        <authorList>
            <consortium name="EnsemblPlants"/>
        </authorList>
    </citation>
    <scope>IDENTIFICATION</scope>
</reference>
<proteinExistence type="predicted"/>
<dbReference type="EMBL" id="ABEU02000002">
    <property type="status" value="NOT_ANNOTATED_CDS"/>
    <property type="molecule type" value="Genomic_DNA"/>
</dbReference>
<accession>A0A7I4ETM6</accession>
<dbReference type="AlphaFoldDB" id="A0A7I4ETM6"/>